<dbReference type="Proteomes" id="UP000681967">
    <property type="component" value="Unassembled WGS sequence"/>
</dbReference>
<name>A0A8S3I5U2_9BILA</name>
<dbReference type="EMBL" id="CAJOBJ010339255">
    <property type="protein sequence ID" value="CAF5193010.1"/>
    <property type="molecule type" value="Genomic_DNA"/>
</dbReference>
<dbReference type="AlphaFoldDB" id="A0A8S3I5U2"/>
<protein>
    <submittedName>
        <fullName evidence="4">Uncharacterized protein</fullName>
    </submittedName>
</protein>
<feature type="non-terminal residue" evidence="4">
    <location>
        <position position="1"/>
    </location>
</feature>
<gene>
    <name evidence="2" type="ORF">BYL167_LOCUS64803</name>
    <name evidence="3" type="ORF">BYL167_LOCUS78408</name>
    <name evidence="1" type="ORF">GIL414_LOCUS22722</name>
    <name evidence="4" type="ORF">GIL414_LOCUS73722</name>
</gene>
<dbReference type="EMBL" id="CAJOBH010287750">
    <property type="protein sequence ID" value="CAF5177317.1"/>
    <property type="molecule type" value="Genomic_DNA"/>
</dbReference>
<evidence type="ECO:0000313" key="3">
    <source>
        <dbReference type="EMBL" id="CAF5177317.1"/>
    </source>
</evidence>
<evidence type="ECO:0000313" key="2">
    <source>
        <dbReference type="EMBL" id="CAF5104370.1"/>
    </source>
</evidence>
<sequence>AFMATAQALLDKELTRKTQRNGHFTLNDTVKMSRLSSISHIRDNYNNTPNGSKASGWCCY</sequence>
<proteinExistence type="predicted"/>
<dbReference type="EMBL" id="CAJOBH010239601">
    <property type="protein sequence ID" value="CAF5104370.1"/>
    <property type="molecule type" value="Genomic_DNA"/>
</dbReference>
<organism evidence="4 5">
    <name type="scientific">Rotaria magnacalcarata</name>
    <dbReference type="NCBI Taxonomy" id="392030"/>
    <lineage>
        <taxon>Eukaryota</taxon>
        <taxon>Metazoa</taxon>
        <taxon>Spiralia</taxon>
        <taxon>Gnathifera</taxon>
        <taxon>Rotifera</taxon>
        <taxon>Eurotatoria</taxon>
        <taxon>Bdelloidea</taxon>
        <taxon>Philodinida</taxon>
        <taxon>Philodinidae</taxon>
        <taxon>Rotaria</taxon>
    </lineage>
</organism>
<accession>A0A8S3I5U2</accession>
<evidence type="ECO:0000313" key="1">
    <source>
        <dbReference type="EMBL" id="CAF4228347.1"/>
    </source>
</evidence>
<evidence type="ECO:0000313" key="5">
    <source>
        <dbReference type="Proteomes" id="UP000681720"/>
    </source>
</evidence>
<reference evidence="4" key="1">
    <citation type="submission" date="2021-02" db="EMBL/GenBank/DDBJ databases">
        <authorList>
            <person name="Nowell W R."/>
        </authorList>
    </citation>
    <scope>NUCLEOTIDE SEQUENCE</scope>
</reference>
<dbReference type="Proteomes" id="UP000681720">
    <property type="component" value="Unassembled WGS sequence"/>
</dbReference>
<evidence type="ECO:0000313" key="4">
    <source>
        <dbReference type="EMBL" id="CAF5193010.1"/>
    </source>
</evidence>
<comment type="caution">
    <text evidence="4">The sequence shown here is derived from an EMBL/GenBank/DDBJ whole genome shotgun (WGS) entry which is preliminary data.</text>
</comment>
<dbReference type="EMBL" id="CAJOBJ010023325">
    <property type="protein sequence ID" value="CAF4228347.1"/>
    <property type="molecule type" value="Genomic_DNA"/>
</dbReference>